<feature type="domain" description="Pyridoxamine 5'-phosphate oxidase N-terminal" evidence="2">
    <location>
        <begin position="6"/>
        <end position="129"/>
    </location>
</feature>
<dbReference type="SUPFAM" id="SSF50475">
    <property type="entry name" value="FMN-binding split barrel"/>
    <property type="match status" value="1"/>
</dbReference>
<reference evidence="3 4" key="1">
    <citation type="journal article" date="2019" name="Emerg. Microbes Infect.">
        <title>Comprehensive subspecies identification of 175 nontuberculous mycobacteria species based on 7547 genomic profiles.</title>
        <authorList>
            <person name="Matsumoto Y."/>
            <person name="Kinjo T."/>
            <person name="Motooka D."/>
            <person name="Nabeya D."/>
            <person name="Jung N."/>
            <person name="Uechi K."/>
            <person name="Horii T."/>
            <person name="Iida T."/>
            <person name="Fujita J."/>
            <person name="Nakamura S."/>
        </authorList>
    </citation>
    <scope>NUCLEOTIDE SEQUENCE [LARGE SCALE GENOMIC DNA]</scope>
    <source>
        <strain evidence="3 4">JCM 13574</strain>
    </source>
</reference>
<dbReference type="InterPro" id="IPR052019">
    <property type="entry name" value="F420H2_bilvrd_red/Heme_oxyg"/>
</dbReference>
<evidence type="ECO:0000313" key="3">
    <source>
        <dbReference type="EMBL" id="BBZ28847.1"/>
    </source>
</evidence>
<evidence type="ECO:0000259" key="2">
    <source>
        <dbReference type="Pfam" id="PF01243"/>
    </source>
</evidence>
<accession>A0A7I7XI11</accession>
<dbReference type="PANTHER" id="PTHR35176">
    <property type="entry name" value="HEME OXYGENASE HI_0854-RELATED"/>
    <property type="match status" value="1"/>
</dbReference>
<dbReference type="InterPro" id="IPR012349">
    <property type="entry name" value="Split_barrel_FMN-bd"/>
</dbReference>
<keyword evidence="4" id="KW-1185">Reference proteome</keyword>
<organism evidence="3 4">
    <name type="scientific">Mycolicibacterium madagascariense</name>
    <dbReference type="NCBI Taxonomy" id="212765"/>
    <lineage>
        <taxon>Bacteria</taxon>
        <taxon>Bacillati</taxon>
        <taxon>Actinomycetota</taxon>
        <taxon>Actinomycetes</taxon>
        <taxon>Mycobacteriales</taxon>
        <taxon>Mycobacteriaceae</taxon>
        <taxon>Mycolicibacterium</taxon>
    </lineage>
</organism>
<proteinExistence type="predicted"/>
<dbReference type="RefSeq" id="WP_163738897.1">
    <property type="nucleotide sequence ID" value="NZ_AP022610.1"/>
</dbReference>
<dbReference type="AlphaFoldDB" id="A0A7I7XI11"/>
<name>A0A7I7XI11_9MYCO</name>
<dbReference type="PANTHER" id="PTHR35176:SF11">
    <property type="entry name" value="PYRIDOXAMINE 5'-PHOSPHATE OXIDASE FAMILY PROTEIN"/>
    <property type="match status" value="1"/>
</dbReference>
<dbReference type="NCBIfam" id="TIGR03666">
    <property type="entry name" value="Rv2061_F420"/>
    <property type="match status" value="1"/>
</dbReference>
<evidence type="ECO:0000313" key="4">
    <source>
        <dbReference type="Proteomes" id="UP000466517"/>
    </source>
</evidence>
<dbReference type="Gene3D" id="2.30.110.10">
    <property type="entry name" value="Electron Transport, Fmn-binding Protein, Chain A"/>
    <property type="match status" value="1"/>
</dbReference>
<dbReference type="KEGG" id="mmag:MMAD_31420"/>
<dbReference type="GO" id="GO:0070967">
    <property type="term" value="F:coenzyme F420 binding"/>
    <property type="evidence" value="ECO:0007669"/>
    <property type="project" value="TreeGrafter"/>
</dbReference>
<gene>
    <name evidence="3" type="ORF">MMAD_31420</name>
</gene>
<dbReference type="InterPro" id="IPR019965">
    <property type="entry name" value="PPOX_F420-dep_Rv2061_put"/>
</dbReference>
<dbReference type="Proteomes" id="UP000466517">
    <property type="component" value="Chromosome"/>
</dbReference>
<dbReference type="GO" id="GO:0016627">
    <property type="term" value="F:oxidoreductase activity, acting on the CH-CH group of donors"/>
    <property type="evidence" value="ECO:0007669"/>
    <property type="project" value="TreeGrafter"/>
</dbReference>
<evidence type="ECO:0000256" key="1">
    <source>
        <dbReference type="ARBA" id="ARBA00023002"/>
    </source>
</evidence>
<dbReference type="InterPro" id="IPR011576">
    <property type="entry name" value="Pyridox_Oxase_N"/>
</dbReference>
<dbReference type="GO" id="GO:0005829">
    <property type="term" value="C:cytosol"/>
    <property type="evidence" value="ECO:0007669"/>
    <property type="project" value="TreeGrafter"/>
</dbReference>
<keyword evidence="1" id="KW-0560">Oxidoreductase</keyword>
<sequence length="130" mass="14288">MSDTFRALADEKFVSLTTFKRDGDGVAAPVWIVADGDRLAVWTPADSWKVKRLRRDPRVTLVPCGRRGAVSEHAVPVKGTAEVLDDPSVVAKVEATLKEKYGFEYRVVTLIERIVARGAKPRVVIAITLA</sequence>
<dbReference type="Pfam" id="PF01243">
    <property type="entry name" value="PNPOx_N"/>
    <property type="match status" value="1"/>
</dbReference>
<dbReference type="EMBL" id="AP022610">
    <property type="protein sequence ID" value="BBZ28847.1"/>
    <property type="molecule type" value="Genomic_DNA"/>
</dbReference>
<protein>
    <recommendedName>
        <fullName evidence="2">Pyridoxamine 5'-phosphate oxidase N-terminal domain-containing protein</fullName>
    </recommendedName>
</protein>